<keyword evidence="1" id="KW-0479">Metal-binding</keyword>
<evidence type="ECO:0000313" key="6">
    <source>
        <dbReference type="Proteomes" id="UP001630127"/>
    </source>
</evidence>
<evidence type="ECO:0000313" key="5">
    <source>
        <dbReference type="EMBL" id="KAL3533809.1"/>
    </source>
</evidence>
<keyword evidence="6" id="KW-1185">Reference proteome</keyword>
<dbReference type="Proteomes" id="UP001630127">
    <property type="component" value="Unassembled WGS sequence"/>
</dbReference>
<dbReference type="InterPro" id="IPR045234">
    <property type="entry name" value="Unkempt-like"/>
</dbReference>
<keyword evidence="3" id="KW-0862">Zinc</keyword>
<proteinExistence type="predicted"/>
<keyword evidence="2" id="KW-0863">Zinc-finger</keyword>
<dbReference type="PANTHER" id="PTHR14493:SF50">
    <property type="entry name" value="RING FINGER PROTEIN UNKEMPT"/>
    <property type="match status" value="1"/>
</dbReference>
<evidence type="ECO:0000256" key="3">
    <source>
        <dbReference type="ARBA" id="ARBA00022833"/>
    </source>
</evidence>
<sequence>MNHLTVETEDVFASVLRLAANNDIEGFKRWAERDPSSIGEAGMWYGRQKGSKQMVLEERTPLMSPALHCAASGGSVKAIEVVRMLLAAVSMMSPSPFTPPSMSPSQPNVPGRAAAPASS</sequence>
<dbReference type="EMBL" id="JBJUIK010000003">
    <property type="protein sequence ID" value="KAL3533809.1"/>
    <property type="molecule type" value="Genomic_DNA"/>
</dbReference>
<dbReference type="AlphaFoldDB" id="A0ABD3ARY7"/>
<protein>
    <submittedName>
        <fullName evidence="5">Uncharacterized protein</fullName>
    </submittedName>
</protein>
<accession>A0ABD3ARY7</accession>
<name>A0ABD3ARY7_9GENT</name>
<dbReference type="PANTHER" id="PTHR14493">
    <property type="entry name" value="UNKEMPT FAMILY MEMBER"/>
    <property type="match status" value="1"/>
</dbReference>
<evidence type="ECO:0000256" key="4">
    <source>
        <dbReference type="SAM" id="MobiDB-lite"/>
    </source>
</evidence>
<organism evidence="5 6">
    <name type="scientific">Cinchona calisaya</name>
    <dbReference type="NCBI Taxonomy" id="153742"/>
    <lineage>
        <taxon>Eukaryota</taxon>
        <taxon>Viridiplantae</taxon>
        <taxon>Streptophyta</taxon>
        <taxon>Embryophyta</taxon>
        <taxon>Tracheophyta</taxon>
        <taxon>Spermatophyta</taxon>
        <taxon>Magnoliopsida</taxon>
        <taxon>eudicotyledons</taxon>
        <taxon>Gunneridae</taxon>
        <taxon>Pentapetalae</taxon>
        <taxon>asterids</taxon>
        <taxon>lamiids</taxon>
        <taxon>Gentianales</taxon>
        <taxon>Rubiaceae</taxon>
        <taxon>Cinchonoideae</taxon>
        <taxon>Cinchoneae</taxon>
        <taxon>Cinchona</taxon>
    </lineage>
</organism>
<comment type="caution">
    <text evidence="5">The sequence shown here is derived from an EMBL/GenBank/DDBJ whole genome shotgun (WGS) entry which is preliminary data.</text>
</comment>
<feature type="region of interest" description="Disordered" evidence="4">
    <location>
        <begin position="95"/>
        <end position="119"/>
    </location>
</feature>
<dbReference type="GO" id="GO:0008270">
    <property type="term" value="F:zinc ion binding"/>
    <property type="evidence" value="ECO:0007669"/>
    <property type="project" value="UniProtKB-KW"/>
</dbReference>
<evidence type="ECO:0000256" key="2">
    <source>
        <dbReference type="ARBA" id="ARBA00022771"/>
    </source>
</evidence>
<reference evidence="5 6" key="1">
    <citation type="submission" date="2024-11" db="EMBL/GenBank/DDBJ databases">
        <title>A near-complete genome assembly of Cinchona calisaya.</title>
        <authorList>
            <person name="Lian D.C."/>
            <person name="Zhao X.W."/>
            <person name="Wei L."/>
        </authorList>
    </citation>
    <scope>NUCLEOTIDE SEQUENCE [LARGE SCALE GENOMIC DNA]</scope>
    <source>
        <tissue evidence="5">Nenye</tissue>
    </source>
</reference>
<evidence type="ECO:0000256" key="1">
    <source>
        <dbReference type="ARBA" id="ARBA00022723"/>
    </source>
</evidence>
<gene>
    <name evidence="5" type="ORF">ACH5RR_007330</name>
</gene>